<evidence type="ECO:0000256" key="13">
    <source>
        <dbReference type="ARBA" id="ARBA00038874"/>
    </source>
</evidence>
<comment type="subunit">
    <text evidence="14">V-ATPase is a heteromultimeric enzyme made up of two complexes: the ATP-hydrolytic V1 complex and the proton translocation V0 complex. The V1 complex consists of three catalytic AB heterodimers that form a heterohexamer, three peripheral stalks each consisting of EG heterodimers, one central rotor including subunits D and F, and the regulatory subunits C and H. The proton translocation complex V0 consists of the proton transport subunit a, a ring of proteolipid subunits c9c'', rotary subunit d, subunits e and f, and the accessory subunits VhaAC45 and ATP6AP2.</text>
</comment>
<dbReference type="PANTHER" id="PTHR22603:SF66">
    <property type="entry name" value="ETHANOLAMINE KINASE"/>
    <property type="match status" value="1"/>
</dbReference>
<dbReference type="Pfam" id="PF01633">
    <property type="entry name" value="Choline_kinase"/>
    <property type="match status" value="1"/>
</dbReference>
<dbReference type="PANTHER" id="PTHR22603">
    <property type="entry name" value="CHOLINE/ETHANOALAMINE KINASE"/>
    <property type="match status" value="1"/>
</dbReference>
<evidence type="ECO:0000256" key="8">
    <source>
        <dbReference type="ARBA" id="ARBA00023136"/>
    </source>
</evidence>
<proteinExistence type="inferred from homology"/>
<dbReference type="Gene3D" id="1.20.120.610">
    <property type="entry name" value="lithium bound rotor ring of v- atpase"/>
    <property type="match status" value="1"/>
</dbReference>
<dbReference type="SUPFAM" id="SSF56112">
    <property type="entry name" value="Protein kinase-like (PK-like)"/>
    <property type="match status" value="2"/>
</dbReference>
<feature type="transmembrane region" description="Helical" evidence="15">
    <location>
        <begin position="12"/>
        <end position="35"/>
    </location>
</feature>
<evidence type="ECO:0000256" key="10">
    <source>
        <dbReference type="ARBA" id="ARBA00023264"/>
    </source>
</evidence>
<feature type="domain" description="V-ATPase proteolipid subunit C-like" evidence="16">
    <location>
        <begin position="17"/>
        <end position="76"/>
    </location>
</feature>
<dbReference type="GO" id="GO:0007035">
    <property type="term" value="P:vacuolar acidification"/>
    <property type="evidence" value="ECO:0007669"/>
    <property type="project" value="UniProtKB-ARBA"/>
</dbReference>
<feature type="domain" description="V-ATPase proteolipid subunit C-like" evidence="16">
    <location>
        <begin position="95"/>
        <end position="123"/>
    </location>
</feature>
<evidence type="ECO:0000256" key="15">
    <source>
        <dbReference type="SAM" id="Phobius"/>
    </source>
</evidence>
<dbReference type="GO" id="GO:0004305">
    <property type="term" value="F:ethanolamine kinase activity"/>
    <property type="evidence" value="ECO:0007669"/>
    <property type="project" value="UniProtKB-EC"/>
</dbReference>
<dbReference type="InterPro" id="IPR035921">
    <property type="entry name" value="F/V-ATP_Csub_sf"/>
</dbReference>
<dbReference type="EMBL" id="JASPKY010000004">
    <property type="protein sequence ID" value="KAK9754983.1"/>
    <property type="molecule type" value="Genomic_DNA"/>
</dbReference>
<dbReference type="GO" id="GO:0046961">
    <property type="term" value="F:proton-transporting ATPase activity, rotational mechanism"/>
    <property type="evidence" value="ECO:0007669"/>
    <property type="project" value="InterPro"/>
</dbReference>
<evidence type="ECO:0000256" key="14">
    <source>
        <dbReference type="ARBA" id="ARBA00046957"/>
    </source>
</evidence>
<evidence type="ECO:0000313" key="18">
    <source>
        <dbReference type="Proteomes" id="UP001458880"/>
    </source>
</evidence>
<dbReference type="CDD" id="cd18175">
    <property type="entry name" value="ATP-synt_Vo_c_ATP6C_rpt1"/>
    <property type="match status" value="1"/>
</dbReference>
<dbReference type="AlphaFoldDB" id="A0AAW1NCH0"/>
<dbReference type="NCBIfam" id="TIGR01100">
    <property type="entry name" value="V_ATP_synt_C"/>
    <property type="match status" value="1"/>
</dbReference>
<evidence type="ECO:0000256" key="3">
    <source>
        <dbReference type="ARBA" id="ARBA00022448"/>
    </source>
</evidence>
<dbReference type="GO" id="GO:0006646">
    <property type="term" value="P:phosphatidylethanolamine biosynthetic process"/>
    <property type="evidence" value="ECO:0007669"/>
    <property type="project" value="TreeGrafter"/>
</dbReference>
<dbReference type="FunFam" id="1.20.120.610:FF:000001">
    <property type="entry name" value="V-type proton ATPase proteolipid subunit"/>
    <property type="match status" value="1"/>
</dbReference>
<comment type="pathway">
    <text evidence="11">Phospholipid metabolism; phosphatidylethanolamine biosynthesis; phosphatidylethanolamine from ethanolamine: step 1/3.</text>
</comment>
<keyword evidence="7" id="KW-0406">Ion transport</keyword>
<evidence type="ECO:0000256" key="1">
    <source>
        <dbReference type="ARBA" id="ARBA00004141"/>
    </source>
</evidence>
<name>A0AAW1NCH0_POPJA</name>
<dbReference type="Gene3D" id="3.90.1200.10">
    <property type="match status" value="1"/>
</dbReference>
<reference evidence="17 18" key="1">
    <citation type="journal article" date="2024" name="BMC Genomics">
        <title>De novo assembly and annotation of Popillia japonica's genome with initial clues to its potential as an invasive pest.</title>
        <authorList>
            <person name="Cucini C."/>
            <person name="Boschi S."/>
            <person name="Funari R."/>
            <person name="Cardaioli E."/>
            <person name="Iannotti N."/>
            <person name="Marturano G."/>
            <person name="Paoli F."/>
            <person name="Bruttini M."/>
            <person name="Carapelli A."/>
            <person name="Frati F."/>
            <person name="Nardi F."/>
        </authorList>
    </citation>
    <scope>NUCLEOTIDE SEQUENCE [LARGE SCALE GENOMIC DNA]</scope>
    <source>
        <strain evidence="17">DMR45628</strain>
    </source>
</reference>
<comment type="similarity">
    <text evidence="12">Belongs to the choline/ethanolamine kinase family.</text>
</comment>
<dbReference type="InterPro" id="IPR000245">
    <property type="entry name" value="ATPase_proteolipid_csu"/>
</dbReference>
<dbReference type="Proteomes" id="UP001458880">
    <property type="component" value="Unassembled WGS sequence"/>
</dbReference>
<evidence type="ECO:0000259" key="16">
    <source>
        <dbReference type="Pfam" id="PF00137"/>
    </source>
</evidence>
<organism evidence="17 18">
    <name type="scientific">Popillia japonica</name>
    <name type="common">Japanese beetle</name>
    <dbReference type="NCBI Taxonomy" id="7064"/>
    <lineage>
        <taxon>Eukaryota</taxon>
        <taxon>Metazoa</taxon>
        <taxon>Ecdysozoa</taxon>
        <taxon>Arthropoda</taxon>
        <taxon>Hexapoda</taxon>
        <taxon>Insecta</taxon>
        <taxon>Pterygota</taxon>
        <taxon>Neoptera</taxon>
        <taxon>Endopterygota</taxon>
        <taxon>Coleoptera</taxon>
        <taxon>Polyphaga</taxon>
        <taxon>Scarabaeiformia</taxon>
        <taxon>Scarabaeidae</taxon>
        <taxon>Rutelinae</taxon>
        <taxon>Popillia</taxon>
    </lineage>
</organism>
<comment type="similarity">
    <text evidence="2">Belongs to the V-ATPase proteolipid subunit family.</text>
</comment>
<keyword evidence="6 15" id="KW-1133">Transmembrane helix</keyword>
<evidence type="ECO:0000313" key="17">
    <source>
        <dbReference type="EMBL" id="KAK9754983.1"/>
    </source>
</evidence>
<dbReference type="Gene3D" id="3.30.200.20">
    <property type="entry name" value="Phosphorylase Kinase, domain 1"/>
    <property type="match status" value="2"/>
</dbReference>
<dbReference type="PRINTS" id="PR00122">
    <property type="entry name" value="VACATPASE"/>
</dbReference>
<dbReference type="CDD" id="cd05157">
    <property type="entry name" value="ETNK_euk"/>
    <property type="match status" value="1"/>
</dbReference>
<evidence type="ECO:0000256" key="6">
    <source>
        <dbReference type="ARBA" id="ARBA00022989"/>
    </source>
</evidence>
<protein>
    <recommendedName>
        <fullName evidence="13">ethanolamine kinase</fullName>
        <ecNumber evidence="13">2.7.1.82</ecNumber>
    </recommendedName>
</protein>
<evidence type="ECO:0000256" key="2">
    <source>
        <dbReference type="ARBA" id="ARBA00007296"/>
    </source>
</evidence>
<dbReference type="GO" id="GO:0033179">
    <property type="term" value="C:proton-transporting V-type ATPase, V0 domain"/>
    <property type="evidence" value="ECO:0007669"/>
    <property type="project" value="InterPro"/>
</dbReference>
<keyword evidence="4 15" id="KW-0812">Transmembrane</keyword>
<keyword evidence="9" id="KW-0594">Phospholipid biosynthesis</keyword>
<comment type="caution">
    <text evidence="17">The sequence shown here is derived from an EMBL/GenBank/DDBJ whole genome shotgun (WGS) entry which is preliminary data.</text>
</comment>
<evidence type="ECO:0000256" key="11">
    <source>
        <dbReference type="ARBA" id="ARBA00037883"/>
    </source>
</evidence>
<evidence type="ECO:0000256" key="4">
    <source>
        <dbReference type="ARBA" id="ARBA00022692"/>
    </source>
</evidence>
<keyword evidence="18" id="KW-1185">Reference proteome</keyword>
<dbReference type="GO" id="GO:0005737">
    <property type="term" value="C:cytoplasm"/>
    <property type="evidence" value="ECO:0007669"/>
    <property type="project" value="TreeGrafter"/>
</dbReference>
<evidence type="ECO:0000256" key="7">
    <source>
        <dbReference type="ARBA" id="ARBA00023065"/>
    </source>
</evidence>
<dbReference type="SUPFAM" id="SSF81333">
    <property type="entry name" value="F1F0 ATP synthase subunit C"/>
    <property type="match status" value="1"/>
</dbReference>
<keyword evidence="9" id="KW-0444">Lipid biosynthesis</keyword>
<dbReference type="CDD" id="cd18176">
    <property type="entry name" value="ATP-synt_Vo_c_ATP6C_rpt2"/>
    <property type="match status" value="1"/>
</dbReference>
<dbReference type="Pfam" id="PF00137">
    <property type="entry name" value="ATP-synt_C"/>
    <property type="match status" value="2"/>
</dbReference>
<keyword evidence="8 15" id="KW-0472">Membrane</keyword>
<keyword evidence="3" id="KW-0813">Transport</keyword>
<comment type="subcellular location">
    <subcellularLocation>
        <location evidence="1">Membrane</location>
        <topology evidence="1">Multi-pass membrane protein</topology>
    </subcellularLocation>
</comment>
<feature type="transmembrane region" description="Helical" evidence="15">
    <location>
        <begin position="56"/>
        <end position="80"/>
    </location>
</feature>
<dbReference type="InterPro" id="IPR002379">
    <property type="entry name" value="ATPase_proteolipid_c-like_dom"/>
</dbReference>
<evidence type="ECO:0000256" key="9">
    <source>
        <dbReference type="ARBA" id="ARBA00023209"/>
    </source>
</evidence>
<dbReference type="InterPro" id="IPR011009">
    <property type="entry name" value="Kinase-like_dom_sf"/>
</dbReference>
<evidence type="ECO:0000256" key="5">
    <source>
        <dbReference type="ARBA" id="ARBA00022781"/>
    </source>
</evidence>
<dbReference type="EC" id="2.7.1.82" evidence="13"/>
<gene>
    <name evidence="17" type="ORF">QE152_g859</name>
</gene>
<sequence>MSTESENPIYGPFFGVMGAASSIIFSALGAAYGTAKSGTGIAAMSVMRPELIMKSIIPVVMAGIIAIYGLVVSVLIAGALEEPATYSLFKGFVHLGAGLSVGFSGLAAGFAIGIVGDAGVRVVFSKDVLKFLKYPNKMNNSIIKVPVFINEDNIINGALEVLKFVRPEWDSDDINFKLLTDGITNKLLACNWNGNNEEETILVRIYGNKTDLLIDRKAEEETILVRIYGNKTDLLIDRKAETRNILMLNEIGLAPSLYATFENGLTYEFVPGTTLNVKTVTDPKIYRLVATHMAKLHKAKVANVSNPKPILWTKMQRFLDLVPEIFSDPDKQTRCDLLCIPKKEQLQKEVNELREKLSKCKSPIVFAHNDLLLGNVVFTESENKITFIDYEYASYNYQAYDIGNHFAEFIGVDEVDFNLYPSKELQRDWLRHYLNEYLGEENVTNTVIDKLYVEVNQFALASNLFWGIWCLIQVEYSNIDFDFVKYASEKLGEYFSRKKEFLALELPTR</sequence>
<dbReference type="InterPro" id="IPR011555">
    <property type="entry name" value="ATPase_proteolipid_su_C_euk"/>
</dbReference>
<keyword evidence="10" id="KW-1208">Phospholipid metabolism</keyword>
<keyword evidence="9" id="KW-0443">Lipid metabolism</keyword>
<keyword evidence="5" id="KW-0375">Hydrogen ion transport</keyword>
<evidence type="ECO:0000256" key="12">
    <source>
        <dbReference type="ARBA" id="ARBA00038211"/>
    </source>
</evidence>
<feature type="transmembrane region" description="Helical" evidence="15">
    <location>
        <begin position="92"/>
        <end position="116"/>
    </location>
</feature>
<accession>A0AAW1NCH0</accession>